<sequence length="299" mass="31277">MITSAALAILLALTWLVSDLAVRRADPAVVAAGRSAFSALGLCLLAFRGKGALRRSINQLRQRPLSLGLSGLLGVSIYALGSLTAISLVGVTVPNLLLATTPCLSLLIGVLFFRKRTSWPAVVGVVAGSAGAVLFVTASFALRPDLSSSTVLSGVIASVVAVIAIAAYGQHYARLAKGHDPLDLLPGIFGIGTLVVIIFLVITGQLGGVARLTWLDWGLLALLGVGIYVPVYVLQHQLIHLRGAVFKASISLVVPFLVRFAETLLGAPPPTLFELATMIVCVAGVALVIRHPERDRDRG</sequence>
<keyword evidence="5" id="KW-1185">Reference proteome</keyword>
<comment type="similarity">
    <text evidence="1">Belongs to the EamA transporter family.</text>
</comment>
<feature type="transmembrane region" description="Helical" evidence="2">
    <location>
        <begin position="214"/>
        <end position="234"/>
    </location>
</feature>
<evidence type="ECO:0000256" key="1">
    <source>
        <dbReference type="ARBA" id="ARBA00007362"/>
    </source>
</evidence>
<dbReference type="EMBL" id="JACCBU010000001">
    <property type="protein sequence ID" value="NYE71776.1"/>
    <property type="molecule type" value="Genomic_DNA"/>
</dbReference>
<evidence type="ECO:0000313" key="4">
    <source>
        <dbReference type="EMBL" id="NYE71776.1"/>
    </source>
</evidence>
<feature type="transmembrane region" description="Helical" evidence="2">
    <location>
        <begin position="241"/>
        <end position="260"/>
    </location>
</feature>
<dbReference type="GO" id="GO:0016020">
    <property type="term" value="C:membrane"/>
    <property type="evidence" value="ECO:0007669"/>
    <property type="project" value="InterPro"/>
</dbReference>
<dbReference type="RefSeq" id="WP_179752149.1">
    <property type="nucleotide sequence ID" value="NZ_JACCBU010000001.1"/>
</dbReference>
<evidence type="ECO:0000313" key="5">
    <source>
        <dbReference type="Proteomes" id="UP000569914"/>
    </source>
</evidence>
<organism evidence="4 5">
    <name type="scientific">Microlunatus parietis</name>
    <dbReference type="NCBI Taxonomy" id="682979"/>
    <lineage>
        <taxon>Bacteria</taxon>
        <taxon>Bacillati</taxon>
        <taxon>Actinomycetota</taxon>
        <taxon>Actinomycetes</taxon>
        <taxon>Propionibacteriales</taxon>
        <taxon>Propionibacteriaceae</taxon>
        <taxon>Microlunatus</taxon>
    </lineage>
</organism>
<keyword evidence="2" id="KW-0472">Membrane</keyword>
<gene>
    <name evidence="4" type="ORF">BKA15_003105</name>
</gene>
<reference evidence="4 5" key="1">
    <citation type="submission" date="2020-07" db="EMBL/GenBank/DDBJ databases">
        <title>Sequencing the genomes of 1000 actinobacteria strains.</title>
        <authorList>
            <person name="Klenk H.-P."/>
        </authorList>
    </citation>
    <scope>NUCLEOTIDE SEQUENCE [LARGE SCALE GENOMIC DNA]</scope>
    <source>
        <strain evidence="4 5">DSM 22083</strain>
    </source>
</reference>
<dbReference type="AlphaFoldDB" id="A0A7Y9LDC5"/>
<dbReference type="SUPFAM" id="SSF103481">
    <property type="entry name" value="Multidrug resistance efflux transporter EmrE"/>
    <property type="match status" value="2"/>
</dbReference>
<dbReference type="Pfam" id="PF00892">
    <property type="entry name" value="EamA"/>
    <property type="match status" value="2"/>
</dbReference>
<dbReference type="Proteomes" id="UP000569914">
    <property type="component" value="Unassembled WGS sequence"/>
</dbReference>
<keyword evidence="2" id="KW-0812">Transmembrane</keyword>
<feature type="transmembrane region" description="Helical" evidence="2">
    <location>
        <begin position="67"/>
        <end position="90"/>
    </location>
</feature>
<feature type="transmembrane region" description="Helical" evidence="2">
    <location>
        <begin position="181"/>
        <end position="202"/>
    </location>
</feature>
<accession>A0A7Y9LDC5</accession>
<name>A0A7Y9LDC5_9ACTN</name>
<dbReference type="InterPro" id="IPR000620">
    <property type="entry name" value="EamA_dom"/>
</dbReference>
<feature type="transmembrane region" description="Helical" evidence="2">
    <location>
        <begin position="96"/>
        <end position="114"/>
    </location>
</feature>
<comment type="caution">
    <text evidence="4">The sequence shown here is derived from an EMBL/GenBank/DDBJ whole genome shotgun (WGS) entry which is preliminary data.</text>
</comment>
<evidence type="ECO:0000256" key="2">
    <source>
        <dbReference type="SAM" id="Phobius"/>
    </source>
</evidence>
<feature type="transmembrane region" description="Helical" evidence="2">
    <location>
        <begin position="121"/>
        <end position="142"/>
    </location>
</feature>
<protein>
    <submittedName>
        <fullName evidence="4">Drug/metabolite transporter (DMT)-like permease</fullName>
    </submittedName>
</protein>
<proteinExistence type="inferred from homology"/>
<feature type="domain" description="EamA" evidence="3">
    <location>
        <begin position="5"/>
        <end position="136"/>
    </location>
</feature>
<dbReference type="InterPro" id="IPR037185">
    <property type="entry name" value="EmrE-like"/>
</dbReference>
<evidence type="ECO:0000259" key="3">
    <source>
        <dbReference type="Pfam" id="PF00892"/>
    </source>
</evidence>
<feature type="transmembrane region" description="Helical" evidence="2">
    <location>
        <begin position="148"/>
        <end position="169"/>
    </location>
</feature>
<feature type="domain" description="EamA" evidence="3">
    <location>
        <begin position="153"/>
        <end position="289"/>
    </location>
</feature>
<feature type="transmembrane region" description="Helical" evidence="2">
    <location>
        <begin position="272"/>
        <end position="289"/>
    </location>
</feature>
<keyword evidence="2" id="KW-1133">Transmembrane helix</keyword>